<organism evidence="2 3">
    <name type="scientific">Bacillus spizizenii</name>
    <name type="common">Bacillus subtilis subsp. spizizenii</name>
    <dbReference type="NCBI Taxonomy" id="96241"/>
    <lineage>
        <taxon>Bacteria</taxon>
        <taxon>Bacillati</taxon>
        <taxon>Bacillota</taxon>
        <taxon>Bacilli</taxon>
        <taxon>Bacillales</taxon>
        <taxon>Bacillaceae</taxon>
        <taxon>Bacillus</taxon>
    </lineage>
</organism>
<comment type="caution">
    <text evidence="2">The sequence shown here is derived from an EMBL/GenBank/DDBJ whole genome shotgun (WGS) entry which is preliminary data.</text>
</comment>
<dbReference type="RefSeq" id="WP_044430331.1">
    <property type="nucleotide sequence ID" value="NZ_JARSKG010000003.1"/>
</dbReference>
<accession>A0A9Q4DQT9</accession>
<keyword evidence="1" id="KW-0472">Membrane</keyword>
<name>A0A9Q4DQT9_BACSC</name>
<dbReference type="Proteomes" id="UP001070352">
    <property type="component" value="Unassembled WGS sequence"/>
</dbReference>
<evidence type="ECO:0000256" key="1">
    <source>
        <dbReference type="SAM" id="Phobius"/>
    </source>
</evidence>
<keyword evidence="1" id="KW-0812">Transmembrane</keyword>
<feature type="transmembrane region" description="Helical" evidence="1">
    <location>
        <begin position="6"/>
        <end position="27"/>
    </location>
</feature>
<reference evidence="2" key="1">
    <citation type="submission" date="2022-02" db="EMBL/GenBank/DDBJ databases">
        <title>Crop Bioprotection Bacillus Genome Sequencing.</title>
        <authorList>
            <person name="Dunlap C."/>
        </authorList>
    </citation>
    <scope>NUCLEOTIDE SEQUENCE</scope>
    <source>
        <strain evidence="2">M18B4</strain>
    </source>
</reference>
<sequence>MDWLEFISTIIKSAIWPVILLVIVLILKKPVANIINAIAELKLESLQYGELKAQFNQGLAKVASELEASQSNETLEENNTDHQKVEVEEEQQKNSFSSITHFGSGMVIKMASEAPNLGVALSWARLVEELESTIIRLDIKPKEINLARDNAQKQMKYLVSNGYLENAYYEAFKELNYLKEIALNNNRKNGLTYLQYRQYSDLISKITSALRDLQK</sequence>
<gene>
    <name evidence="2" type="ORF">MOC45_15400</name>
</gene>
<keyword evidence="1" id="KW-1133">Transmembrane helix</keyword>
<protein>
    <submittedName>
        <fullName evidence="2">Uncharacterized protein</fullName>
    </submittedName>
</protein>
<evidence type="ECO:0000313" key="2">
    <source>
        <dbReference type="EMBL" id="MCY8121958.1"/>
    </source>
</evidence>
<evidence type="ECO:0000313" key="3">
    <source>
        <dbReference type="Proteomes" id="UP001070352"/>
    </source>
</evidence>
<dbReference type="AlphaFoldDB" id="A0A9Q4DQT9"/>
<proteinExistence type="predicted"/>
<dbReference type="EMBL" id="JALANJ010000023">
    <property type="protein sequence ID" value="MCY8121958.1"/>
    <property type="molecule type" value="Genomic_DNA"/>
</dbReference>